<keyword evidence="4" id="KW-1185">Reference proteome</keyword>
<name>A0DE89_PARTE</name>
<dbReference type="Pfam" id="PF00400">
    <property type="entry name" value="WD40"/>
    <property type="match status" value="3"/>
</dbReference>
<dbReference type="HOGENOM" id="CLU_019203_1_1_1"/>
<dbReference type="AlphaFoldDB" id="A0DE89"/>
<gene>
    <name evidence="3" type="ORF">GSPATT00016198001</name>
</gene>
<evidence type="ECO:0000256" key="1">
    <source>
        <dbReference type="PROSITE-ProRule" id="PRU00221"/>
    </source>
</evidence>
<dbReference type="PROSITE" id="PS50082">
    <property type="entry name" value="WD_REPEATS_2"/>
    <property type="match status" value="2"/>
</dbReference>
<feature type="coiled-coil region" evidence="2">
    <location>
        <begin position="159"/>
        <end position="193"/>
    </location>
</feature>
<dbReference type="PROSITE" id="PS50294">
    <property type="entry name" value="WD_REPEATS_REGION"/>
    <property type="match status" value="2"/>
</dbReference>
<accession>A0DE89</accession>
<evidence type="ECO:0000313" key="3">
    <source>
        <dbReference type="EMBL" id="CAK81356.1"/>
    </source>
</evidence>
<keyword evidence="1" id="KW-0853">WD repeat</keyword>
<reference evidence="3 4" key="1">
    <citation type="journal article" date="2006" name="Nature">
        <title>Global trends of whole-genome duplications revealed by the ciliate Paramecium tetraurelia.</title>
        <authorList>
            <consortium name="Genoscope"/>
            <person name="Aury J.-M."/>
            <person name="Jaillon O."/>
            <person name="Duret L."/>
            <person name="Noel B."/>
            <person name="Jubin C."/>
            <person name="Porcel B.M."/>
            <person name="Segurens B."/>
            <person name="Daubin V."/>
            <person name="Anthouard V."/>
            <person name="Aiach N."/>
            <person name="Arnaiz O."/>
            <person name="Billaut A."/>
            <person name="Beisson J."/>
            <person name="Blanc I."/>
            <person name="Bouhouche K."/>
            <person name="Camara F."/>
            <person name="Duharcourt S."/>
            <person name="Guigo R."/>
            <person name="Gogendeau D."/>
            <person name="Katinka M."/>
            <person name="Keller A.-M."/>
            <person name="Kissmehl R."/>
            <person name="Klotz C."/>
            <person name="Koll F."/>
            <person name="Le Moue A."/>
            <person name="Lepere C."/>
            <person name="Malinsky S."/>
            <person name="Nowacki M."/>
            <person name="Nowak J.K."/>
            <person name="Plattner H."/>
            <person name="Poulain J."/>
            <person name="Ruiz F."/>
            <person name="Serrano V."/>
            <person name="Zagulski M."/>
            <person name="Dessen P."/>
            <person name="Betermier M."/>
            <person name="Weissenbach J."/>
            <person name="Scarpelli C."/>
            <person name="Schachter V."/>
            <person name="Sperling L."/>
            <person name="Meyer E."/>
            <person name="Cohen J."/>
            <person name="Wincker P."/>
        </authorList>
    </citation>
    <scope>NUCLEOTIDE SEQUENCE [LARGE SCALE GENOMIC DNA]</scope>
    <source>
        <strain evidence="3 4">Stock d4-2</strain>
    </source>
</reference>
<dbReference type="InterPro" id="IPR015943">
    <property type="entry name" value="WD40/YVTN_repeat-like_dom_sf"/>
</dbReference>
<feature type="repeat" description="WD" evidence="1">
    <location>
        <begin position="293"/>
        <end position="324"/>
    </location>
</feature>
<dbReference type="GO" id="GO:0097361">
    <property type="term" value="C:cytosolic [4Fe-4S] assembly targeting complex"/>
    <property type="evidence" value="ECO:0000318"/>
    <property type="project" value="GO_Central"/>
</dbReference>
<dbReference type="InterPro" id="IPR036322">
    <property type="entry name" value="WD40_repeat_dom_sf"/>
</dbReference>
<feature type="repeat" description="WD" evidence="1">
    <location>
        <begin position="248"/>
        <end position="279"/>
    </location>
</feature>
<dbReference type="InterPro" id="IPR001680">
    <property type="entry name" value="WD40_rpt"/>
</dbReference>
<organism evidence="3 4">
    <name type="scientific">Paramecium tetraurelia</name>
    <dbReference type="NCBI Taxonomy" id="5888"/>
    <lineage>
        <taxon>Eukaryota</taxon>
        <taxon>Sar</taxon>
        <taxon>Alveolata</taxon>
        <taxon>Ciliophora</taxon>
        <taxon>Intramacronucleata</taxon>
        <taxon>Oligohymenophorea</taxon>
        <taxon>Peniculida</taxon>
        <taxon>Parameciidae</taxon>
        <taxon>Paramecium</taxon>
    </lineage>
</organism>
<dbReference type="PANTHER" id="PTHR19920:SF0">
    <property type="entry name" value="CYTOSOLIC IRON-SULFUR PROTEIN ASSEMBLY PROTEIN CIAO1-RELATED"/>
    <property type="match status" value="1"/>
</dbReference>
<dbReference type="PANTHER" id="PTHR19920">
    <property type="entry name" value="WD40 PROTEIN CIAO1"/>
    <property type="match status" value="1"/>
</dbReference>
<dbReference type="SMART" id="SM00320">
    <property type="entry name" value="WD40"/>
    <property type="match status" value="3"/>
</dbReference>
<dbReference type="OMA" id="EYFGCRL"/>
<proteinExistence type="predicted"/>
<dbReference type="RefSeq" id="XP_001448753.1">
    <property type="nucleotide sequence ID" value="XM_001448716.1"/>
</dbReference>
<dbReference type="Proteomes" id="UP000000600">
    <property type="component" value="Unassembled WGS sequence"/>
</dbReference>
<dbReference type="FunFam" id="2.130.10.10:FF:001434">
    <property type="entry name" value="Uncharacterized protein"/>
    <property type="match status" value="1"/>
</dbReference>
<dbReference type="STRING" id="5888.A0DE89"/>
<dbReference type="Gene3D" id="2.130.10.10">
    <property type="entry name" value="YVTN repeat-like/Quinoprotein amine dehydrogenase"/>
    <property type="match status" value="1"/>
</dbReference>
<dbReference type="eggNOG" id="KOG0266">
    <property type="taxonomic scope" value="Eukaryota"/>
</dbReference>
<sequence length="510" mass="60302">MYLNNCQIHKTQPAIYNKQKNHIQQPKLCQMCIQELDSNMINFQDINQEFFNLFSQQIKGQYNINQKYIIFLIDMKERLQNLKSHFENSIEKFIGWLKNQIISITIPESPEELFQKIKIIDLNSLVEGELKIKKYMENFQDIKGILLDKISSLFQNSLIRTIKDNIQKINFEFQNLQAEVKELQIEKEQKSQNAFIFEKLDDFSIKESKECYVMAFNKDCSILIVGCRYEIRVYTFLKGFMNQIQKISNKHTNNVWTLNFMKKSNRFISGSYDDTIIIWVSKKNNQYICQQKLENHISNVYCVVLNKNEDLIVSGSDDKTIRFWIEKDRWVCQQVITDHKDSVFSISLNQKQNKLISCSYDKTILVIEKSLSLQRWVAVQKINVEYFGCRLCFINDNQFTFQPQTKEYLSLYELNIINNEYRKVQDIDVQCGSDGSCLFPQQFIKQKGILLNKNGQHVNFISVQNANFRTEQSIDFGTDQVFGQLSDDGQYLITWDNKSQEIQIRELKEI</sequence>
<protein>
    <submittedName>
        <fullName evidence="3">Uncharacterized protein</fullName>
    </submittedName>
</protein>
<keyword evidence="2" id="KW-0175">Coiled coil</keyword>
<dbReference type="GO" id="GO:0016226">
    <property type="term" value="P:iron-sulfur cluster assembly"/>
    <property type="evidence" value="ECO:0000318"/>
    <property type="project" value="GO_Central"/>
</dbReference>
<dbReference type="EMBL" id="CT868396">
    <property type="protein sequence ID" value="CAK81356.1"/>
    <property type="molecule type" value="Genomic_DNA"/>
</dbReference>
<dbReference type="OrthoDB" id="435188at2759"/>
<dbReference type="KEGG" id="ptm:GSPATT00016198001"/>
<dbReference type="InParanoid" id="A0DE89"/>
<dbReference type="SUPFAM" id="SSF50978">
    <property type="entry name" value="WD40 repeat-like"/>
    <property type="match status" value="1"/>
</dbReference>
<evidence type="ECO:0000313" key="4">
    <source>
        <dbReference type="Proteomes" id="UP000000600"/>
    </source>
</evidence>
<dbReference type="GeneID" id="5034538"/>
<evidence type="ECO:0000256" key="2">
    <source>
        <dbReference type="SAM" id="Coils"/>
    </source>
</evidence>